<evidence type="ECO:0000313" key="2">
    <source>
        <dbReference type="Proteomes" id="UP001162992"/>
    </source>
</evidence>
<reference evidence="2" key="1">
    <citation type="journal article" date="2024" name="Proc. Natl. Acad. Sci. U.S.A.">
        <title>Extraordinary preservation of gene collinearity over three hundred million years revealed in homosporous lycophytes.</title>
        <authorList>
            <person name="Li C."/>
            <person name="Wickell D."/>
            <person name="Kuo L.Y."/>
            <person name="Chen X."/>
            <person name="Nie B."/>
            <person name="Liao X."/>
            <person name="Peng D."/>
            <person name="Ji J."/>
            <person name="Jenkins J."/>
            <person name="Williams M."/>
            <person name="Shu S."/>
            <person name="Plott C."/>
            <person name="Barry K."/>
            <person name="Rajasekar S."/>
            <person name="Grimwood J."/>
            <person name="Han X."/>
            <person name="Sun S."/>
            <person name="Hou Z."/>
            <person name="He W."/>
            <person name="Dai G."/>
            <person name="Sun C."/>
            <person name="Schmutz J."/>
            <person name="Leebens-Mack J.H."/>
            <person name="Li F.W."/>
            <person name="Wang L."/>
        </authorList>
    </citation>
    <scope>NUCLEOTIDE SEQUENCE [LARGE SCALE GENOMIC DNA]</scope>
    <source>
        <strain evidence="2">cv. PW_Plant_1</strain>
    </source>
</reference>
<comment type="caution">
    <text evidence="1">The sequence shown here is derived from an EMBL/GenBank/DDBJ whole genome shotgun (WGS) entry which is preliminary data.</text>
</comment>
<gene>
    <name evidence="1" type="ORF">O6H91_10G007500</name>
</gene>
<accession>A0ACC2CEM0</accession>
<protein>
    <submittedName>
        <fullName evidence="1">Uncharacterized protein</fullName>
    </submittedName>
</protein>
<dbReference type="Proteomes" id="UP001162992">
    <property type="component" value="Chromosome 10"/>
</dbReference>
<evidence type="ECO:0000313" key="1">
    <source>
        <dbReference type="EMBL" id="KAJ7540279.1"/>
    </source>
</evidence>
<organism evidence="1 2">
    <name type="scientific">Diphasiastrum complanatum</name>
    <name type="common">Issler's clubmoss</name>
    <name type="synonym">Lycopodium complanatum</name>
    <dbReference type="NCBI Taxonomy" id="34168"/>
    <lineage>
        <taxon>Eukaryota</taxon>
        <taxon>Viridiplantae</taxon>
        <taxon>Streptophyta</taxon>
        <taxon>Embryophyta</taxon>
        <taxon>Tracheophyta</taxon>
        <taxon>Lycopodiopsida</taxon>
        <taxon>Lycopodiales</taxon>
        <taxon>Lycopodiaceae</taxon>
        <taxon>Lycopodioideae</taxon>
        <taxon>Diphasiastrum</taxon>
    </lineage>
</organism>
<proteinExistence type="predicted"/>
<keyword evidence="2" id="KW-1185">Reference proteome</keyword>
<name>A0ACC2CEM0_DIPCM</name>
<dbReference type="EMBL" id="CM055101">
    <property type="protein sequence ID" value="KAJ7540279.1"/>
    <property type="molecule type" value="Genomic_DNA"/>
</dbReference>
<sequence>MRGGLFARMDVRGGKLRAVRNASILLMFLSVAVSVAATSEQGGLFERHKFSSLTPKDHGEVFSSTAHLGRTLKQAAHSPSTTNNGSLVLAASRTRRPDPLDNFHKYRNGWDIRNKHYWASVGFTGLPGFALAALWLAFGLLFLLSLCCWTCCCRREGRDHHNQGRLAFLIPLLFLFLLTCAAIFGCALVYAGQGKFHSTLSNTLEYVVNQSRYTVENLHNVSAVLTEAASVNVGNVGVPANQKQTIQQQSTQLNSSADQLESKTEDNAHRIRRAINLVRLVMIIVAGVMLLLVLLGLSLVSCGFRPLIYILVFIGWFLVAATWILCGVFILLNNTMGDTCVAMQEWVANPDAQTNLDEILPCVDKQTANQTLYQSKDLTNSVVNVVDQAITLAFNNNLPPGSPLSFNQSGPAMPDLCSPYGPAPDYADQRCPADNVDLSNALGNWSHYICTSSNGNCTSTGRITQDIYKELVRAVTIANGLYVNVPFLVSVENCVFVRTTFQTVITKDCPDFRKYTKWVWIGLVLISGGSMFSILLWIICSRKHPRHVQQDPKYAQPIYRGASQGPANGHPQPVQA</sequence>